<accession>A0A0V0H494</accession>
<protein>
    <submittedName>
        <fullName evidence="1">Putative ovule protein</fullName>
    </submittedName>
</protein>
<reference evidence="1" key="1">
    <citation type="submission" date="2015-12" db="EMBL/GenBank/DDBJ databases">
        <title>Gene expression during late stages of embryo sac development: a critical building block for successful pollen-pistil interactions.</title>
        <authorList>
            <person name="Liu Y."/>
            <person name="Joly V."/>
            <person name="Sabar M."/>
            <person name="Matton D.P."/>
        </authorList>
    </citation>
    <scope>NUCLEOTIDE SEQUENCE</scope>
</reference>
<proteinExistence type="predicted"/>
<evidence type="ECO:0000313" key="1">
    <source>
        <dbReference type="EMBL" id="JAP14560.1"/>
    </source>
</evidence>
<dbReference type="EMBL" id="GEDG01026397">
    <property type="protein sequence ID" value="JAP14560.1"/>
    <property type="molecule type" value="Transcribed_RNA"/>
</dbReference>
<name>A0A0V0H494_SOLCH</name>
<sequence length="67" mass="8127">MAQRRVSPPFLEVTNKRFVPLINKCKKSFYFLFHFFFRVIQTGHRLIKFRSSNYMYCNTLLANGKFK</sequence>
<organism evidence="1">
    <name type="scientific">Solanum chacoense</name>
    <name type="common">Chaco potato</name>
    <dbReference type="NCBI Taxonomy" id="4108"/>
    <lineage>
        <taxon>Eukaryota</taxon>
        <taxon>Viridiplantae</taxon>
        <taxon>Streptophyta</taxon>
        <taxon>Embryophyta</taxon>
        <taxon>Tracheophyta</taxon>
        <taxon>Spermatophyta</taxon>
        <taxon>Magnoliopsida</taxon>
        <taxon>eudicotyledons</taxon>
        <taxon>Gunneridae</taxon>
        <taxon>Pentapetalae</taxon>
        <taxon>asterids</taxon>
        <taxon>lamiids</taxon>
        <taxon>Solanales</taxon>
        <taxon>Solanaceae</taxon>
        <taxon>Solanoideae</taxon>
        <taxon>Solaneae</taxon>
        <taxon>Solanum</taxon>
    </lineage>
</organism>
<dbReference type="AlphaFoldDB" id="A0A0V0H494"/>